<dbReference type="InterPro" id="IPR000847">
    <property type="entry name" value="LysR_HTH_N"/>
</dbReference>
<evidence type="ECO:0000256" key="1">
    <source>
        <dbReference type="ARBA" id="ARBA00009437"/>
    </source>
</evidence>
<dbReference type="RefSeq" id="WP_354008042.1">
    <property type="nucleotide sequence ID" value="NZ_JBEWTA010000001.1"/>
</dbReference>
<dbReference type="Proteomes" id="UP001549366">
    <property type="component" value="Unassembled WGS sequence"/>
</dbReference>
<dbReference type="Pfam" id="PF03466">
    <property type="entry name" value="LysR_substrate"/>
    <property type="match status" value="1"/>
</dbReference>
<dbReference type="SUPFAM" id="SSF46785">
    <property type="entry name" value="Winged helix' DNA-binding domain"/>
    <property type="match status" value="1"/>
</dbReference>
<dbReference type="Gene3D" id="3.40.190.290">
    <property type="match status" value="1"/>
</dbReference>
<protein>
    <submittedName>
        <fullName evidence="6">DNA-binding transcriptional LysR family regulator</fullName>
    </submittedName>
</protein>
<keyword evidence="4" id="KW-0804">Transcription</keyword>
<dbReference type="InterPro" id="IPR036388">
    <property type="entry name" value="WH-like_DNA-bd_sf"/>
</dbReference>
<evidence type="ECO:0000256" key="2">
    <source>
        <dbReference type="ARBA" id="ARBA00023015"/>
    </source>
</evidence>
<dbReference type="InterPro" id="IPR005119">
    <property type="entry name" value="LysR_subst-bd"/>
</dbReference>
<reference evidence="6 7" key="1">
    <citation type="submission" date="2024-06" db="EMBL/GenBank/DDBJ databases">
        <title>Genomic Encyclopedia of Type Strains, Phase V (KMG-V): Genome sequencing to study the core and pangenomes of soil and plant-associated prokaryotes.</title>
        <authorList>
            <person name="Whitman W."/>
        </authorList>
    </citation>
    <scope>NUCLEOTIDE SEQUENCE [LARGE SCALE GENOMIC DNA]</scope>
    <source>
        <strain evidence="6 7">NE40</strain>
    </source>
</reference>
<evidence type="ECO:0000256" key="4">
    <source>
        <dbReference type="ARBA" id="ARBA00023163"/>
    </source>
</evidence>
<evidence type="ECO:0000256" key="3">
    <source>
        <dbReference type="ARBA" id="ARBA00023125"/>
    </source>
</evidence>
<dbReference type="PANTHER" id="PTHR30126">
    <property type="entry name" value="HTH-TYPE TRANSCRIPTIONAL REGULATOR"/>
    <property type="match status" value="1"/>
</dbReference>
<organism evidence="6 7">
    <name type="scientific">Endozoicomonas lisbonensis</name>
    <dbReference type="NCBI Taxonomy" id="3120522"/>
    <lineage>
        <taxon>Bacteria</taxon>
        <taxon>Pseudomonadati</taxon>
        <taxon>Pseudomonadota</taxon>
        <taxon>Gammaproteobacteria</taxon>
        <taxon>Oceanospirillales</taxon>
        <taxon>Endozoicomonadaceae</taxon>
        <taxon>Endozoicomonas</taxon>
    </lineage>
</organism>
<evidence type="ECO:0000259" key="5">
    <source>
        <dbReference type="PROSITE" id="PS50931"/>
    </source>
</evidence>
<proteinExistence type="inferred from homology"/>
<dbReference type="EMBL" id="JBEWTB010000002">
    <property type="protein sequence ID" value="MET4757919.1"/>
    <property type="molecule type" value="Genomic_DNA"/>
</dbReference>
<comment type="caution">
    <text evidence="6">The sequence shown here is derived from an EMBL/GenBank/DDBJ whole genome shotgun (WGS) entry which is preliminary data.</text>
</comment>
<gene>
    <name evidence="6" type="ORF">V5J35_003111</name>
</gene>
<accession>A0ABV2SLD3</accession>
<dbReference type="PROSITE" id="PS50931">
    <property type="entry name" value="HTH_LYSR"/>
    <property type="match status" value="1"/>
</dbReference>
<dbReference type="Pfam" id="PF00126">
    <property type="entry name" value="HTH_1"/>
    <property type="match status" value="1"/>
</dbReference>
<feature type="domain" description="HTH lysR-type" evidence="5">
    <location>
        <begin position="4"/>
        <end position="61"/>
    </location>
</feature>
<evidence type="ECO:0000313" key="6">
    <source>
        <dbReference type="EMBL" id="MET4757919.1"/>
    </source>
</evidence>
<name>A0ABV2SLD3_9GAMM</name>
<dbReference type="GO" id="GO:0003677">
    <property type="term" value="F:DNA binding"/>
    <property type="evidence" value="ECO:0007669"/>
    <property type="project" value="UniProtKB-KW"/>
</dbReference>
<dbReference type="InterPro" id="IPR036390">
    <property type="entry name" value="WH_DNA-bd_sf"/>
</dbReference>
<evidence type="ECO:0000313" key="7">
    <source>
        <dbReference type="Proteomes" id="UP001549366"/>
    </source>
</evidence>
<dbReference type="SUPFAM" id="SSF53850">
    <property type="entry name" value="Periplasmic binding protein-like II"/>
    <property type="match status" value="1"/>
</dbReference>
<dbReference type="Gene3D" id="1.10.10.10">
    <property type="entry name" value="Winged helix-like DNA-binding domain superfamily/Winged helix DNA-binding domain"/>
    <property type="match status" value="1"/>
</dbReference>
<comment type="similarity">
    <text evidence="1">Belongs to the LysR transcriptional regulatory family.</text>
</comment>
<keyword evidence="7" id="KW-1185">Reference proteome</keyword>
<keyword evidence="2" id="KW-0805">Transcription regulation</keyword>
<keyword evidence="3 6" id="KW-0238">DNA-binding</keyword>
<sequence length="299" mass="33253">MSKVTLEQWRMLHAVVENGGFAQASSALHKSQSTISYAVNKLQDQLGVRILEVRGRKAELTEAGRVMLRRSQVLLKESDALEKIAGSLSMGWEGELTLAVEVLFPYTILMDILEDFSQVSRSTRLELVESVLSGTTERVVSGQADLVITGVLPSGFLGEKLLSIRFLPVARFDHSLLQSGRTITEKDLKQQRQIVVRDSGIKRSSSAGWLGTEERWTVSNMTTVVRLLEQGLGFAWLPEHYIEAQLEAGTIKVLPMDSKGLRVVPLYMVFPDDDNTGPATQALAEIVRKHCRQFDRSSI</sequence>
<dbReference type="PANTHER" id="PTHR30126:SF88">
    <property type="entry name" value="TRANSCRIPTIONAL REGULATOR-RELATED"/>
    <property type="match status" value="1"/>
</dbReference>